<gene>
    <name evidence="2" type="ORF">MARGE09_P0166</name>
</gene>
<dbReference type="InterPro" id="IPR039514">
    <property type="entry name" value="6GAL-like"/>
</dbReference>
<dbReference type="InterPro" id="IPR039743">
    <property type="entry name" value="6GAL/EXGAL"/>
</dbReference>
<dbReference type="Proteomes" id="UP001320119">
    <property type="component" value="Chromosome"/>
</dbReference>
<dbReference type="Gene3D" id="2.60.120.430">
    <property type="entry name" value="Galactose-binding lectin"/>
    <property type="match status" value="1"/>
</dbReference>
<dbReference type="GO" id="GO:0004553">
    <property type="term" value="F:hydrolase activity, hydrolyzing O-glycosyl compounds"/>
    <property type="evidence" value="ECO:0007669"/>
    <property type="project" value="InterPro"/>
</dbReference>
<dbReference type="SUPFAM" id="SSF51445">
    <property type="entry name" value="(Trans)glycosidases"/>
    <property type="match status" value="1"/>
</dbReference>
<dbReference type="Gene3D" id="2.60.40.1180">
    <property type="entry name" value="Golgi alpha-mannosidase II"/>
    <property type="match status" value="1"/>
</dbReference>
<keyword evidence="3" id="KW-1185">Reference proteome</keyword>
<evidence type="ECO:0000313" key="3">
    <source>
        <dbReference type="Proteomes" id="UP001320119"/>
    </source>
</evidence>
<accession>A0AAN1WE92</accession>
<dbReference type="PANTHER" id="PTHR42767:SF1">
    <property type="entry name" value="ENDO-BETA-1,6-GALACTANASE-LIKE DOMAIN-CONTAINING PROTEIN"/>
    <property type="match status" value="1"/>
</dbReference>
<evidence type="ECO:0000313" key="2">
    <source>
        <dbReference type="EMBL" id="BCD95967.1"/>
    </source>
</evidence>
<evidence type="ECO:0000259" key="1">
    <source>
        <dbReference type="Pfam" id="PF14587"/>
    </source>
</evidence>
<feature type="domain" description="Endo-beta-1,6-galactanase-like" evidence="1">
    <location>
        <begin position="129"/>
        <end position="486"/>
    </location>
</feature>
<dbReference type="AlphaFoldDB" id="A0AAN1WE92"/>
<protein>
    <recommendedName>
        <fullName evidence="1">Endo-beta-1,6-galactanase-like domain-containing protein</fullName>
    </recommendedName>
</protein>
<dbReference type="Gene3D" id="3.20.20.80">
    <property type="entry name" value="Glycosidases"/>
    <property type="match status" value="1"/>
</dbReference>
<dbReference type="InterPro" id="IPR013780">
    <property type="entry name" value="Glyco_hydro_b"/>
</dbReference>
<dbReference type="EMBL" id="AP023086">
    <property type="protein sequence ID" value="BCD95967.1"/>
    <property type="molecule type" value="Genomic_DNA"/>
</dbReference>
<dbReference type="InterPro" id="IPR017853">
    <property type="entry name" value="GH"/>
</dbReference>
<reference evidence="2 3" key="1">
    <citation type="journal article" date="2022" name="IScience">
        <title>An ultrasensitive nanofiber-based assay for enzymatic hydrolysis and deep-sea microbial degradation of cellulose.</title>
        <authorList>
            <person name="Tsudome M."/>
            <person name="Tachioka M."/>
            <person name="Miyazaki M."/>
            <person name="Uchimura K."/>
            <person name="Tsuda M."/>
            <person name="Takaki Y."/>
            <person name="Deguchi S."/>
        </authorList>
    </citation>
    <scope>NUCLEOTIDE SEQUENCE [LARGE SCALE GENOMIC DNA]</scope>
    <source>
        <strain evidence="2 3">GE09</strain>
    </source>
</reference>
<dbReference type="Pfam" id="PF14587">
    <property type="entry name" value="Glyco_hydr_30_2"/>
    <property type="match status" value="1"/>
</dbReference>
<dbReference type="PANTHER" id="PTHR42767">
    <property type="entry name" value="ENDO-BETA-1,6-GALACTANASE"/>
    <property type="match status" value="1"/>
</dbReference>
<sequence length="781" mass="85862">MRAAPAGALFNYSTKALFMMKQYTGLHYFFAENIGKVISGLSLVALLAACDGGSSAVSSQVIVNDSSSSVEGASSFSATSDYSSSSMAYLASSSASSVTVEEPVVAEDILPLVAPGFGGNLTSQQAADVTFTIDVTSTEQKIESFGASDAWSIQHVGLWQSAPDIAKLLFSTELDDANNPAGIGLSLWRFNIGAGSASQNNISDTWRRSETFLNANGSYDWSKQQGQQQFMQLAKSHGVEHYVAFSNSPPISLTRNGNAFGEGGGTSNLPANNVDRFSQFLVDVWKYFANPEGPNIAFDYISPVNEPQWNWAQSNGQEGNPYTNSEIANLVKSLDSAITAQGINTQIEIPEAAQLNFFYENRDQRGNQLAEFFDNGSVNRVNNLNSVANKIAGHSYFTTWPVSTLISTRQAIANNLRRYPGTRFWMSEYCVLEDNPEVAGSRDVKRIEPALYTARVIHHDLTLANATSWQWWLAVSAYNYNDGLVYVSKNENEGYQTSKTLWALGQYSRFIRPGMNRVALLRDDQLSYEQQAQSLMASAYHDAESGRVVLVFVNYSEQNQNVAMQLLNSDYAVSEWVPYVTSANDDLTAYEIVDGSSTVNIPARSIVTLVSGNTTLPAEPYTLQYFVNAGNITSAEHPAGLLNSIADQAFNRDADSGLAWGYENTATWEQDEGGDVWRTLRTDEQDQAGQGLKYRFELLQKGSYKVLLGFYDPWDNVNRLQDILINGQLIEQNFVINGQAVLSQVLDNVEGEITVDVLRSAANTGIDDDPLLSWVRILKRD</sequence>
<organism evidence="2 3">
    <name type="scientific">Marinagarivorans cellulosilyticus</name>
    <dbReference type="NCBI Taxonomy" id="2721545"/>
    <lineage>
        <taxon>Bacteria</taxon>
        <taxon>Pseudomonadati</taxon>
        <taxon>Pseudomonadota</taxon>
        <taxon>Gammaproteobacteria</taxon>
        <taxon>Cellvibrionales</taxon>
        <taxon>Cellvibrionaceae</taxon>
        <taxon>Marinagarivorans</taxon>
    </lineage>
</organism>
<name>A0AAN1WE92_9GAMM</name>
<proteinExistence type="predicted"/>
<dbReference type="KEGG" id="marq:MARGE09_P0166"/>